<feature type="coiled-coil region" evidence="1">
    <location>
        <begin position="86"/>
        <end position="120"/>
    </location>
</feature>
<feature type="coiled-coil region" evidence="1">
    <location>
        <begin position="152"/>
        <end position="186"/>
    </location>
</feature>
<name>A0A1I7Z7Y9_9BILA</name>
<feature type="region of interest" description="Disordered" evidence="2">
    <location>
        <begin position="315"/>
        <end position="357"/>
    </location>
</feature>
<sequence length="357" mass="40917">MVIPTVTFKATDLPIQSVTVFNDRAQVKRELKTHLEAGVHEVVIENLASSIDGDSIRVDGTGDAEIHEVKYKEEHAVREDIDSPEVKNLVEERKKLQNQKDALSDEKDLLKRQLDSLNSMANKLGSTDGTVLFNEEVEENMTKFFTFYDQRALALHEKMREAERPIEDLENQIDKLARQIDRLRHSGSFSRNIFVTVNVTEESDLTFLLTYQVYEARWYPHYDIRVVSAPSTEEKTVLKMDYFAEIVQNTGEEWTDTKILLSTAQPCQGGNVPELGTFNVSFYVPPPPPEPEPYANEVYYKCAVEEETRRYRSDMEAVPKKARMRSVGMTASQQVLSTEFQLPEKKTIPSDDSEHKM</sequence>
<protein>
    <submittedName>
        <fullName evidence="6">DUF4140 domain-containing protein</fullName>
    </submittedName>
</protein>
<evidence type="ECO:0000259" key="3">
    <source>
        <dbReference type="Pfam" id="PF13598"/>
    </source>
</evidence>
<dbReference type="PANTHER" id="PTHR31005:SF8">
    <property type="entry name" value="DUF4139 DOMAIN-CONTAINING PROTEIN"/>
    <property type="match status" value="1"/>
</dbReference>
<evidence type="ECO:0000259" key="4">
    <source>
        <dbReference type="Pfam" id="PF13600"/>
    </source>
</evidence>
<accession>A0A1I7Z7Y9</accession>
<dbReference type="Pfam" id="PF13598">
    <property type="entry name" value="DUF4139"/>
    <property type="match status" value="1"/>
</dbReference>
<evidence type="ECO:0000256" key="2">
    <source>
        <dbReference type="SAM" id="MobiDB-lite"/>
    </source>
</evidence>
<dbReference type="WBParaSite" id="L893_g2369.t1">
    <property type="protein sequence ID" value="L893_g2369.t1"/>
    <property type="gene ID" value="L893_g2369"/>
</dbReference>
<feature type="domain" description="DUF4140" evidence="4">
    <location>
        <begin position="18"/>
        <end position="116"/>
    </location>
</feature>
<evidence type="ECO:0000256" key="1">
    <source>
        <dbReference type="SAM" id="Coils"/>
    </source>
</evidence>
<keyword evidence="5" id="KW-1185">Reference proteome</keyword>
<feature type="compositionally biased region" description="Polar residues" evidence="2">
    <location>
        <begin position="329"/>
        <end position="340"/>
    </location>
</feature>
<proteinExistence type="predicted"/>
<dbReference type="Proteomes" id="UP000095287">
    <property type="component" value="Unplaced"/>
</dbReference>
<dbReference type="PANTHER" id="PTHR31005">
    <property type="entry name" value="DUF4139 DOMAIN-CONTAINING PROTEIN"/>
    <property type="match status" value="1"/>
</dbReference>
<dbReference type="AlphaFoldDB" id="A0A1I7Z7Y9"/>
<evidence type="ECO:0000313" key="5">
    <source>
        <dbReference type="Proteomes" id="UP000095287"/>
    </source>
</evidence>
<feature type="domain" description="DUF4139" evidence="3">
    <location>
        <begin position="209"/>
        <end position="357"/>
    </location>
</feature>
<keyword evidence="1" id="KW-0175">Coiled coil</keyword>
<dbReference type="InterPro" id="IPR025554">
    <property type="entry name" value="DUF4140"/>
</dbReference>
<dbReference type="NCBIfam" id="TIGR02231">
    <property type="entry name" value="mucoidy inhibitor MuiA family protein"/>
    <property type="match status" value="1"/>
</dbReference>
<evidence type="ECO:0000313" key="6">
    <source>
        <dbReference type="WBParaSite" id="L893_g2369.t1"/>
    </source>
</evidence>
<feature type="compositionally biased region" description="Basic and acidic residues" evidence="2">
    <location>
        <begin position="342"/>
        <end position="357"/>
    </location>
</feature>
<reference evidence="6" key="1">
    <citation type="submission" date="2016-11" db="UniProtKB">
        <authorList>
            <consortium name="WormBaseParasite"/>
        </authorList>
    </citation>
    <scope>IDENTIFICATION</scope>
</reference>
<dbReference type="InterPro" id="IPR037291">
    <property type="entry name" value="DUF4139"/>
</dbReference>
<organism evidence="5 6">
    <name type="scientific">Steinernema glaseri</name>
    <dbReference type="NCBI Taxonomy" id="37863"/>
    <lineage>
        <taxon>Eukaryota</taxon>
        <taxon>Metazoa</taxon>
        <taxon>Ecdysozoa</taxon>
        <taxon>Nematoda</taxon>
        <taxon>Chromadorea</taxon>
        <taxon>Rhabditida</taxon>
        <taxon>Tylenchina</taxon>
        <taxon>Panagrolaimomorpha</taxon>
        <taxon>Strongyloidoidea</taxon>
        <taxon>Steinernematidae</taxon>
        <taxon>Steinernema</taxon>
    </lineage>
</organism>
<dbReference type="InterPro" id="IPR011935">
    <property type="entry name" value="CHP02231"/>
</dbReference>
<dbReference type="Pfam" id="PF13600">
    <property type="entry name" value="DUF4140"/>
    <property type="match status" value="1"/>
</dbReference>